<dbReference type="SUPFAM" id="SSF55729">
    <property type="entry name" value="Acyl-CoA N-acyltransferases (Nat)"/>
    <property type="match status" value="1"/>
</dbReference>
<dbReference type="InterPro" id="IPR000182">
    <property type="entry name" value="GNAT_dom"/>
</dbReference>
<dbReference type="CDD" id="cd04301">
    <property type="entry name" value="NAT_SF"/>
    <property type="match status" value="1"/>
</dbReference>
<evidence type="ECO:0000256" key="8">
    <source>
        <dbReference type="ARBA" id="ARBA00023242"/>
    </source>
</evidence>
<dbReference type="InterPro" id="IPR039949">
    <property type="entry name" value="NAA40"/>
</dbReference>
<protein>
    <recommendedName>
        <fullName evidence="5">N-alpha-acetyltransferase 40</fullName>
        <ecNumber evidence="4">2.3.1.257</ecNumber>
    </recommendedName>
</protein>
<comment type="catalytic activity">
    <reaction evidence="11">
        <text>N-terminal L-seryl-[histone H4] + acetyl-CoA = N-terminal N(alpha)-acetyl-L-seryl-[histone H4] + CoA + H(+)</text>
        <dbReference type="Rhea" id="RHEA:50596"/>
        <dbReference type="Rhea" id="RHEA-COMP:12740"/>
        <dbReference type="Rhea" id="RHEA-COMP:12743"/>
        <dbReference type="ChEBI" id="CHEBI:15378"/>
        <dbReference type="ChEBI" id="CHEBI:57287"/>
        <dbReference type="ChEBI" id="CHEBI:57288"/>
        <dbReference type="ChEBI" id="CHEBI:64738"/>
        <dbReference type="ChEBI" id="CHEBI:83690"/>
        <dbReference type="EC" id="2.3.1.257"/>
    </reaction>
</comment>
<dbReference type="Gene3D" id="3.40.630.30">
    <property type="match status" value="1"/>
</dbReference>
<dbReference type="GO" id="GO:1990189">
    <property type="term" value="F:protein N-terminal-serine acetyltransferase activity"/>
    <property type="evidence" value="ECO:0007669"/>
    <property type="project" value="UniProtKB-EC"/>
</dbReference>
<evidence type="ECO:0000256" key="2">
    <source>
        <dbReference type="ARBA" id="ARBA00004496"/>
    </source>
</evidence>
<evidence type="ECO:0000256" key="11">
    <source>
        <dbReference type="ARBA" id="ARBA00049524"/>
    </source>
</evidence>
<dbReference type="PROSITE" id="PS51186">
    <property type="entry name" value="GNAT"/>
    <property type="match status" value="1"/>
</dbReference>
<keyword evidence="7" id="KW-0808">Transferase</keyword>
<evidence type="ECO:0000256" key="4">
    <source>
        <dbReference type="ARBA" id="ARBA00012950"/>
    </source>
</evidence>
<dbReference type="InterPro" id="IPR016181">
    <property type="entry name" value="Acyl_CoA_acyltransferase"/>
</dbReference>
<evidence type="ECO:0000256" key="5">
    <source>
        <dbReference type="ARBA" id="ARBA00015043"/>
    </source>
</evidence>
<dbReference type="PANTHER" id="PTHR20531:SF1">
    <property type="entry name" value="N-ALPHA-ACETYLTRANSFERASE 40"/>
    <property type="match status" value="1"/>
</dbReference>
<dbReference type="GO" id="GO:0043998">
    <property type="term" value="F:histone H2A acetyltransferase activity"/>
    <property type="evidence" value="ECO:0007669"/>
    <property type="project" value="InterPro"/>
</dbReference>
<evidence type="ECO:0000256" key="1">
    <source>
        <dbReference type="ARBA" id="ARBA00004123"/>
    </source>
</evidence>
<comment type="similarity">
    <text evidence="3">Belongs to the acetyltransferase family. NAA40 subfamily.</text>
</comment>
<evidence type="ECO:0000313" key="15">
    <source>
        <dbReference type="Proteomes" id="UP000700596"/>
    </source>
</evidence>
<evidence type="ECO:0000313" key="14">
    <source>
        <dbReference type="EMBL" id="KAH7131880.1"/>
    </source>
</evidence>
<dbReference type="GO" id="GO:0005737">
    <property type="term" value="C:cytoplasm"/>
    <property type="evidence" value="ECO:0007669"/>
    <property type="project" value="UniProtKB-SubCell"/>
</dbReference>
<feature type="domain" description="N-acetyltransferase" evidence="13">
    <location>
        <begin position="187"/>
        <end position="300"/>
    </location>
</feature>
<feature type="region of interest" description="Disordered" evidence="12">
    <location>
        <begin position="1"/>
        <end position="29"/>
    </location>
</feature>
<dbReference type="EMBL" id="JAGMWT010000003">
    <property type="protein sequence ID" value="KAH7131880.1"/>
    <property type="molecule type" value="Genomic_DNA"/>
</dbReference>
<keyword evidence="6" id="KW-0963">Cytoplasm</keyword>
<comment type="caution">
    <text evidence="14">The sequence shown here is derived from an EMBL/GenBank/DDBJ whole genome shotgun (WGS) entry which is preliminary data.</text>
</comment>
<gene>
    <name evidence="14" type="ORF">B0J11DRAFT_209947</name>
</gene>
<sequence length="302" mass="33723">MGEENSMQQTSTIHRGKKRTLEQSETPEKQDLRICETAFTLYPIVLPSTLEPNPYVAPPPHSWKAILSTHLAQDLTKEDMKACIDLIRSTSMRDYQRSKQGWNLASKKKEMEDRSMRYLLVRLVPGIENDNPNNDGESISSARSSPSKKRLPCPIPTPVNPSSVSTNVNGLNPIHGFPRPPHTALSGFMSFKVEWDDPPNEDRRVIYIYEVHLAQELRGGGMGRHLFAIIDRVARAIGVSKIMLTVFVTNTQAIAFYETLGFGIDSATPSLEVGPGGRKTRSGTSNTMYGDYWIMSKELASD</sequence>
<dbReference type="Proteomes" id="UP000700596">
    <property type="component" value="Unassembled WGS sequence"/>
</dbReference>
<feature type="compositionally biased region" description="Basic and acidic residues" evidence="12">
    <location>
        <begin position="19"/>
        <end position="29"/>
    </location>
</feature>
<proteinExistence type="inferred from homology"/>
<evidence type="ECO:0000259" key="13">
    <source>
        <dbReference type="PROSITE" id="PS51186"/>
    </source>
</evidence>
<name>A0A9P9E4Q4_9PLEO</name>
<feature type="compositionally biased region" description="Polar residues" evidence="12">
    <location>
        <begin position="1"/>
        <end position="13"/>
    </location>
</feature>
<evidence type="ECO:0000256" key="12">
    <source>
        <dbReference type="SAM" id="MobiDB-lite"/>
    </source>
</evidence>
<keyword evidence="8" id="KW-0539">Nucleus</keyword>
<dbReference type="OrthoDB" id="424551at2759"/>
<evidence type="ECO:0000256" key="6">
    <source>
        <dbReference type="ARBA" id="ARBA00022490"/>
    </source>
</evidence>
<dbReference type="Pfam" id="PF00583">
    <property type="entry name" value="Acetyltransf_1"/>
    <property type="match status" value="1"/>
</dbReference>
<keyword evidence="15" id="KW-1185">Reference proteome</keyword>
<evidence type="ECO:0000256" key="3">
    <source>
        <dbReference type="ARBA" id="ARBA00008870"/>
    </source>
</evidence>
<comment type="catalytic activity">
    <reaction evidence="10">
        <text>N-terminal L-seryl-[histone H2A] + acetyl-CoA = N-terminal N(alpha)-acetyl-L-seryl-[histone H2A] + CoA + H(+)</text>
        <dbReference type="Rhea" id="RHEA:50600"/>
        <dbReference type="Rhea" id="RHEA-COMP:12742"/>
        <dbReference type="Rhea" id="RHEA-COMP:12744"/>
        <dbReference type="ChEBI" id="CHEBI:15378"/>
        <dbReference type="ChEBI" id="CHEBI:57287"/>
        <dbReference type="ChEBI" id="CHEBI:57288"/>
        <dbReference type="ChEBI" id="CHEBI:64738"/>
        <dbReference type="ChEBI" id="CHEBI:83690"/>
        <dbReference type="EC" id="2.3.1.257"/>
    </reaction>
</comment>
<keyword evidence="9" id="KW-0012">Acyltransferase</keyword>
<comment type="subcellular location">
    <subcellularLocation>
        <location evidence="2">Cytoplasm</location>
    </subcellularLocation>
    <subcellularLocation>
        <location evidence="1">Nucleus</location>
    </subcellularLocation>
</comment>
<dbReference type="PANTHER" id="PTHR20531">
    <property type="entry name" value="N-ALPHA-ACETYLTRANSFERASE 40"/>
    <property type="match status" value="1"/>
</dbReference>
<feature type="region of interest" description="Disordered" evidence="12">
    <location>
        <begin position="127"/>
        <end position="162"/>
    </location>
</feature>
<dbReference type="EC" id="2.3.1.257" evidence="4"/>
<dbReference type="AlphaFoldDB" id="A0A9P9E4Q4"/>
<accession>A0A9P9E4Q4</accession>
<evidence type="ECO:0000256" key="7">
    <source>
        <dbReference type="ARBA" id="ARBA00022679"/>
    </source>
</evidence>
<reference evidence="14" key="1">
    <citation type="journal article" date="2021" name="Nat. Commun.">
        <title>Genetic determinants of endophytism in the Arabidopsis root mycobiome.</title>
        <authorList>
            <person name="Mesny F."/>
            <person name="Miyauchi S."/>
            <person name="Thiergart T."/>
            <person name="Pickel B."/>
            <person name="Atanasova L."/>
            <person name="Karlsson M."/>
            <person name="Huettel B."/>
            <person name="Barry K.W."/>
            <person name="Haridas S."/>
            <person name="Chen C."/>
            <person name="Bauer D."/>
            <person name="Andreopoulos W."/>
            <person name="Pangilinan J."/>
            <person name="LaButti K."/>
            <person name="Riley R."/>
            <person name="Lipzen A."/>
            <person name="Clum A."/>
            <person name="Drula E."/>
            <person name="Henrissat B."/>
            <person name="Kohler A."/>
            <person name="Grigoriev I.V."/>
            <person name="Martin F.M."/>
            <person name="Hacquard S."/>
        </authorList>
    </citation>
    <scope>NUCLEOTIDE SEQUENCE</scope>
    <source>
        <strain evidence="14">MPI-CAGE-CH-0243</strain>
    </source>
</reference>
<dbReference type="GO" id="GO:0005634">
    <property type="term" value="C:nucleus"/>
    <property type="evidence" value="ECO:0007669"/>
    <property type="project" value="UniProtKB-SubCell"/>
</dbReference>
<organism evidence="14 15">
    <name type="scientific">Dendryphion nanum</name>
    <dbReference type="NCBI Taxonomy" id="256645"/>
    <lineage>
        <taxon>Eukaryota</taxon>
        <taxon>Fungi</taxon>
        <taxon>Dikarya</taxon>
        <taxon>Ascomycota</taxon>
        <taxon>Pezizomycotina</taxon>
        <taxon>Dothideomycetes</taxon>
        <taxon>Pleosporomycetidae</taxon>
        <taxon>Pleosporales</taxon>
        <taxon>Torulaceae</taxon>
        <taxon>Dendryphion</taxon>
    </lineage>
</organism>
<evidence type="ECO:0000256" key="10">
    <source>
        <dbReference type="ARBA" id="ARBA00047821"/>
    </source>
</evidence>
<evidence type="ECO:0000256" key="9">
    <source>
        <dbReference type="ARBA" id="ARBA00023315"/>
    </source>
</evidence>
<dbReference type="GO" id="GO:0010485">
    <property type="term" value="F:histone H4 acetyltransferase activity"/>
    <property type="evidence" value="ECO:0007669"/>
    <property type="project" value="InterPro"/>
</dbReference>